<gene>
    <name evidence="2" type="ORF">BDV95DRAFT_604453</name>
</gene>
<evidence type="ECO:0000313" key="3">
    <source>
        <dbReference type="Proteomes" id="UP000481861"/>
    </source>
</evidence>
<sequence>MSRNVERVILALRGAAGTLSVAQINYLASPTQTTTVFRPHQQDAVRDITLVDSNDWAADDDNNNNKINVRSLKRAAKGARKRARTTYRLGYTLPVAVAVDEISMRSPTADKATPPIAAMPRPNAKVQLQFSSVQLSPYGAASIYLYALVQPTLVLPTIEPAAMTPMSHSENLVFARLPLFVLLGSLALGWVGLDV</sequence>
<keyword evidence="1" id="KW-0472">Membrane</keyword>
<name>A0A7C8IJC1_9PLEO</name>
<organism evidence="2 3">
    <name type="scientific">Massariosphaeria phaeospora</name>
    <dbReference type="NCBI Taxonomy" id="100035"/>
    <lineage>
        <taxon>Eukaryota</taxon>
        <taxon>Fungi</taxon>
        <taxon>Dikarya</taxon>
        <taxon>Ascomycota</taxon>
        <taxon>Pezizomycotina</taxon>
        <taxon>Dothideomycetes</taxon>
        <taxon>Pleosporomycetidae</taxon>
        <taxon>Pleosporales</taxon>
        <taxon>Pleosporales incertae sedis</taxon>
        <taxon>Massariosphaeria</taxon>
    </lineage>
</organism>
<keyword evidence="3" id="KW-1185">Reference proteome</keyword>
<dbReference type="AlphaFoldDB" id="A0A7C8IJC1"/>
<dbReference type="EMBL" id="JAADJZ010000006">
    <property type="protein sequence ID" value="KAF2874267.1"/>
    <property type="molecule type" value="Genomic_DNA"/>
</dbReference>
<protein>
    <submittedName>
        <fullName evidence="2">Uncharacterized protein</fullName>
    </submittedName>
</protein>
<comment type="caution">
    <text evidence="2">The sequence shown here is derived from an EMBL/GenBank/DDBJ whole genome shotgun (WGS) entry which is preliminary data.</text>
</comment>
<proteinExistence type="predicted"/>
<reference evidence="2 3" key="1">
    <citation type="submission" date="2020-01" db="EMBL/GenBank/DDBJ databases">
        <authorList>
            <consortium name="DOE Joint Genome Institute"/>
            <person name="Haridas S."/>
            <person name="Albert R."/>
            <person name="Binder M."/>
            <person name="Bloem J."/>
            <person name="Labutti K."/>
            <person name="Salamov A."/>
            <person name="Andreopoulos B."/>
            <person name="Baker S.E."/>
            <person name="Barry K."/>
            <person name="Bills G."/>
            <person name="Bluhm B.H."/>
            <person name="Cannon C."/>
            <person name="Castanera R."/>
            <person name="Culley D.E."/>
            <person name="Daum C."/>
            <person name="Ezra D."/>
            <person name="Gonzalez J.B."/>
            <person name="Henrissat B."/>
            <person name="Kuo A."/>
            <person name="Liang C."/>
            <person name="Lipzen A."/>
            <person name="Lutzoni F."/>
            <person name="Magnuson J."/>
            <person name="Mondo S."/>
            <person name="Nolan M."/>
            <person name="Ohm R."/>
            <person name="Pangilinan J."/>
            <person name="Park H.-J.H."/>
            <person name="Ramirez L."/>
            <person name="Alfaro M."/>
            <person name="Sun H."/>
            <person name="Tritt A."/>
            <person name="Yoshinaga Y."/>
            <person name="Zwiers L.-H.L."/>
            <person name="Turgeon B.G."/>
            <person name="Goodwin S.B."/>
            <person name="Spatafora J.W."/>
            <person name="Crous P.W."/>
            <person name="Grigoriev I.V."/>
        </authorList>
    </citation>
    <scope>NUCLEOTIDE SEQUENCE [LARGE SCALE GENOMIC DNA]</scope>
    <source>
        <strain evidence="2 3">CBS 611.86</strain>
    </source>
</reference>
<dbReference type="Proteomes" id="UP000481861">
    <property type="component" value="Unassembled WGS sequence"/>
</dbReference>
<keyword evidence="1" id="KW-1133">Transmembrane helix</keyword>
<accession>A0A7C8IJC1</accession>
<keyword evidence="1" id="KW-0812">Transmembrane</keyword>
<evidence type="ECO:0000313" key="2">
    <source>
        <dbReference type="EMBL" id="KAF2874267.1"/>
    </source>
</evidence>
<evidence type="ECO:0000256" key="1">
    <source>
        <dbReference type="SAM" id="Phobius"/>
    </source>
</evidence>
<feature type="transmembrane region" description="Helical" evidence="1">
    <location>
        <begin position="173"/>
        <end position="193"/>
    </location>
</feature>